<reference evidence="1" key="1">
    <citation type="submission" date="2019-03" db="EMBL/GenBank/DDBJ databases">
        <title>Single cell metagenomics reveals metabolic interactions within the superorganism composed of flagellate Streblomastix strix and complex community of Bacteroidetes bacteria on its surface.</title>
        <authorList>
            <person name="Treitli S.C."/>
            <person name="Kolisko M."/>
            <person name="Husnik F."/>
            <person name="Keeling P."/>
            <person name="Hampl V."/>
        </authorList>
    </citation>
    <scope>NUCLEOTIDE SEQUENCE</scope>
    <source>
        <strain evidence="1">STM</strain>
    </source>
</reference>
<protein>
    <submittedName>
        <fullName evidence="1">Uncharacterized protein</fullName>
    </submittedName>
</protein>
<accession>A0A5J4SF40</accession>
<dbReference type="EMBL" id="SNRY01000200">
    <property type="protein sequence ID" value="KAA6344789.1"/>
    <property type="molecule type" value="Genomic_DNA"/>
</dbReference>
<organism evidence="1">
    <name type="scientific">termite gut metagenome</name>
    <dbReference type="NCBI Taxonomy" id="433724"/>
    <lineage>
        <taxon>unclassified sequences</taxon>
        <taxon>metagenomes</taxon>
        <taxon>organismal metagenomes</taxon>
    </lineage>
</organism>
<proteinExistence type="predicted"/>
<sequence length="37" mass="4451">MKSTYKIGLFGTHIELLEMCELKKYRDETTEDEIWAK</sequence>
<evidence type="ECO:0000313" key="1">
    <source>
        <dbReference type="EMBL" id="KAA6344789.1"/>
    </source>
</evidence>
<gene>
    <name evidence="1" type="ORF">EZS27_007620</name>
</gene>
<dbReference type="AlphaFoldDB" id="A0A5J4SF40"/>
<comment type="caution">
    <text evidence="1">The sequence shown here is derived from an EMBL/GenBank/DDBJ whole genome shotgun (WGS) entry which is preliminary data.</text>
</comment>
<name>A0A5J4SF40_9ZZZZ</name>